<keyword evidence="13 14" id="KW-0472">Membrane</keyword>
<proteinExistence type="predicted"/>
<dbReference type="PROSITE" id="PS50885">
    <property type="entry name" value="HAMP"/>
    <property type="match status" value="1"/>
</dbReference>
<keyword evidence="18" id="KW-1185">Reference proteome</keyword>
<evidence type="ECO:0000256" key="7">
    <source>
        <dbReference type="ARBA" id="ARBA00022692"/>
    </source>
</evidence>
<evidence type="ECO:0000313" key="18">
    <source>
        <dbReference type="Proteomes" id="UP000189933"/>
    </source>
</evidence>
<comment type="subcellular location">
    <subcellularLocation>
        <location evidence="2">Cell membrane</location>
        <topology evidence="2">Multi-pass membrane protein</topology>
    </subcellularLocation>
</comment>
<evidence type="ECO:0000259" key="16">
    <source>
        <dbReference type="PROSITE" id="PS50885"/>
    </source>
</evidence>
<dbReference type="EC" id="2.7.13.3" evidence="3"/>
<dbReference type="GO" id="GO:0005886">
    <property type="term" value="C:plasma membrane"/>
    <property type="evidence" value="ECO:0007669"/>
    <property type="project" value="UniProtKB-SubCell"/>
</dbReference>
<dbReference type="SMART" id="SM00304">
    <property type="entry name" value="HAMP"/>
    <property type="match status" value="1"/>
</dbReference>
<gene>
    <name evidence="17" type="ORF">SAMN02745885_00473</name>
</gene>
<evidence type="ECO:0000256" key="8">
    <source>
        <dbReference type="ARBA" id="ARBA00022741"/>
    </source>
</evidence>
<evidence type="ECO:0000256" key="6">
    <source>
        <dbReference type="ARBA" id="ARBA00022679"/>
    </source>
</evidence>
<dbReference type="PANTHER" id="PTHR43065:SF10">
    <property type="entry name" value="PEROXIDE STRESS-ACTIVATED HISTIDINE KINASE MAK3"/>
    <property type="match status" value="1"/>
</dbReference>
<keyword evidence="11 14" id="KW-1133">Transmembrane helix</keyword>
<keyword evidence="8" id="KW-0547">Nucleotide-binding</keyword>
<dbReference type="SMART" id="SM00387">
    <property type="entry name" value="HATPase_c"/>
    <property type="match status" value="1"/>
</dbReference>
<evidence type="ECO:0000256" key="12">
    <source>
        <dbReference type="ARBA" id="ARBA00023012"/>
    </source>
</evidence>
<dbReference type="InterPro" id="IPR003660">
    <property type="entry name" value="HAMP_dom"/>
</dbReference>
<keyword evidence="10" id="KW-0067">ATP-binding</keyword>
<evidence type="ECO:0000259" key="15">
    <source>
        <dbReference type="PROSITE" id="PS50109"/>
    </source>
</evidence>
<keyword evidence="6" id="KW-0808">Transferase</keyword>
<keyword evidence="12" id="KW-0902">Two-component regulatory system</keyword>
<dbReference type="CDD" id="cd00082">
    <property type="entry name" value="HisKA"/>
    <property type="match status" value="1"/>
</dbReference>
<dbReference type="Pfam" id="PF00672">
    <property type="entry name" value="HAMP"/>
    <property type="match status" value="1"/>
</dbReference>
<feature type="transmembrane region" description="Helical" evidence="14">
    <location>
        <begin position="285"/>
        <end position="305"/>
    </location>
</feature>
<evidence type="ECO:0000256" key="9">
    <source>
        <dbReference type="ARBA" id="ARBA00022777"/>
    </source>
</evidence>
<evidence type="ECO:0000256" key="11">
    <source>
        <dbReference type="ARBA" id="ARBA00022989"/>
    </source>
</evidence>
<comment type="catalytic activity">
    <reaction evidence="1">
        <text>ATP + protein L-histidine = ADP + protein N-phospho-L-histidine.</text>
        <dbReference type="EC" id="2.7.13.3"/>
    </reaction>
</comment>
<dbReference type="Gene3D" id="3.30.565.10">
    <property type="entry name" value="Histidine kinase-like ATPase, C-terminal domain"/>
    <property type="match status" value="1"/>
</dbReference>
<dbReference type="InterPro" id="IPR004358">
    <property type="entry name" value="Sig_transdc_His_kin-like_C"/>
</dbReference>
<dbReference type="PANTHER" id="PTHR43065">
    <property type="entry name" value="SENSOR HISTIDINE KINASE"/>
    <property type="match status" value="1"/>
</dbReference>
<dbReference type="Pfam" id="PF02518">
    <property type="entry name" value="HATPase_c"/>
    <property type="match status" value="1"/>
</dbReference>
<reference evidence="18" key="1">
    <citation type="submission" date="2017-02" db="EMBL/GenBank/DDBJ databases">
        <authorList>
            <person name="Varghese N."/>
            <person name="Submissions S."/>
        </authorList>
    </citation>
    <scope>NUCLEOTIDE SEQUENCE [LARGE SCALE GENOMIC DNA]</scope>
    <source>
        <strain evidence="18">DSM 16521</strain>
    </source>
</reference>
<dbReference type="GO" id="GO:0000155">
    <property type="term" value="F:phosphorelay sensor kinase activity"/>
    <property type="evidence" value="ECO:0007669"/>
    <property type="project" value="InterPro"/>
</dbReference>
<dbReference type="PRINTS" id="PR00344">
    <property type="entry name" value="BCTRLSENSOR"/>
</dbReference>
<keyword evidence="5" id="KW-0597">Phosphoprotein</keyword>
<evidence type="ECO:0000256" key="10">
    <source>
        <dbReference type="ARBA" id="ARBA00022840"/>
    </source>
</evidence>
<keyword evidence="7 14" id="KW-0812">Transmembrane</keyword>
<evidence type="ECO:0000313" key="17">
    <source>
        <dbReference type="EMBL" id="SJZ63070.1"/>
    </source>
</evidence>
<organism evidence="17 18">
    <name type="scientific">Carboxydocella sporoproducens DSM 16521</name>
    <dbReference type="NCBI Taxonomy" id="1121270"/>
    <lineage>
        <taxon>Bacteria</taxon>
        <taxon>Bacillati</taxon>
        <taxon>Bacillota</taxon>
        <taxon>Clostridia</taxon>
        <taxon>Eubacteriales</taxon>
        <taxon>Clostridiales Family XVI. Incertae Sedis</taxon>
        <taxon>Carboxydocella</taxon>
    </lineage>
</organism>
<sequence length="606" mass="67217">MKIWNRIKVKVLAFGITMSILPLASLGYLNVRTAEQDLLMSIQQRNTDLVKGIATDLGQLITGIEDKISTAGNIYGETLLQQDRESQEKFLYIFLRDIPAVEDLSLLNSRGIEVMRVSKREVITPQKLSQVDPKLLTQKGMVKHYLTADQRTMVSLIIPIKNRLTREIKGGFYVQVNLRSIMNRIITRYGNQKGAIFVVNRDGKLIAHEDFSQVLRQTPVSSSLAVRQFMEGKENAGRIPLRYVSFTGEEVLGVYAPIKQLGWAAVVEIPVREAYRPVAALSIKFLIGTILVVVLVVIISILFALRFTKPIETLEQGAKRVAAGELNLVLPKTTDDEIGQLVDAFNFMTQQIKSKSAELIQTEKMAALGLLAAGVAHEINNPLATVSAYAEDLLERIDQEDIEELYRSGELAKYLQVICKQTERGKKITGSLLNFARQPAGHMMDINLNELLEDTLALVNHRIKQLGIQIDKKLAVNLPVVKGDLSQLQQVLLNLICNALDAMETTGGRLKLITEKGQKSIVVKIIDTGTGIAREELKKVFDPFYTTKPLGKGTGLGLSICYGIVKEMKGDIQISSELGRGTTVTVILPIDNMTGWKEGDEHEGTD</sequence>
<protein>
    <recommendedName>
        <fullName evidence="3">histidine kinase</fullName>
        <ecNumber evidence="3">2.7.13.3</ecNumber>
    </recommendedName>
</protein>
<evidence type="ECO:0000256" key="3">
    <source>
        <dbReference type="ARBA" id="ARBA00012438"/>
    </source>
</evidence>
<dbReference type="InterPro" id="IPR003594">
    <property type="entry name" value="HATPase_dom"/>
</dbReference>
<dbReference type="InterPro" id="IPR036890">
    <property type="entry name" value="HATPase_C_sf"/>
</dbReference>
<dbReference type="RefSeq" id="WP_078664612.1">
    <property type="nucleotide sequence ID" value="NZ_FUXM01000003.1"/>
</dbReference>
<feature type="domain" description="Histidine kinase" evidence="15">
    <location>
        <begin position="374"/>
        <end position="592"/>
    </location>
</feature>
<dbReference type="InterPro" id="IPR036097">
    <property type="entry name" value="HisK_dim/P_sf"/>
</dbReference>
<dbReference type="SUPFAM" id="SSF55874">
    <property type="entry name" value="ATPase domain of HSP90 chaperone/DNA topoisomerase II/histidine kinase"/>
    <property type="match status" value="1"/>
</dbReference>
<dbReference type="EMBL" id="FUXM01000003">
    <property type="protein sequence ID" value="SJZ63070.1"/>
    <property type="molecule type" value="Genomic_DNA"/>
</dbReference>
<dbReference type="Gene3D" id="6.10.340.10">
    <property type="match status" value="1"/>
</dbReference>
<keyword evidence="9 17" id="KW-0418">Kinase</keyword>
<dbReference type="Gene3D" id="3.30.450.20">
    <property type="entry name" value="PAS domain"/>
    <property type="match status" value="1"/>
</dbReference>
<dbReference type="AlphaFoldDB" id="A0A1T4M7Q9"/>
<dbReference type="InterPro" id="IPR033479">
    <property type="entry name" value="dCache_1"/>
</dbReference>
<dbReference type="Proteomes" id="UP000189933">
    <property type="component" value="Unassembled WGS sequence"/>
</dbReference>
<evidence type="ECO:0000256" key="4">
    <source>
        <dbReference type="ARBA" id="ARBA00022475"/>
    </source>
</evidence>
<evidence type="ECO:0000256" key="5">
    <source>
        <dbReference type="ARBA" id="ARBA00022553"/>
    </source>
</evidence>
<dbReference type="GO" id="GO:0005524">
    <property type="term" value="F:ATP binding"/>
    <property type="evidence" value="ECO:0007669"/>
    <property type="project" value="UniProtKB-KW"/>
</dbReference>
<dbReference type="SUPFAM" id="SSF158472">
    <property type="entry name" value="HAMP domain-like"/>
    <property type="match status" value="1"/>
</dbReference>
<dbReference type="InterPro" id="IPR003661">
    <property type="entry name" value="HisK_dim/P_dom"/>
</dbReference>
<dbReference type="Pfam" id="PF00512">
    <property type="entry name" value="HisKA"/>
    <property type="match status" value="1"/>
</dbReference>
<name>A0A1T4M7Q9_9FIRM</name>
<evidence type="ECO:0000256" key="1">
    <source>
        <dbReference type="ARBA" id="ARBA00000085"/>
    </source>
</evidence>
<dbReference type="CDD" id="cd18774">
    <property type="entry name" value="PDC2_HK_sensor"/>
    <property type="match status" value="1"/>
</dbReference>
<dbReference type="PROSITE" id="PS50109">
    <property type="entry name" value="HIS_KIN"/>
    <property type="match status" value="1"/>
</dbReference>
<keyword evidence="4" id="KW-1003">Cell membrane</keyword>
<dbReference type="CDD" id="cd06225">
    <property type="entry name" value="HAMP"/>
    <property type="match status" value="1"/>
</dbReference>
<evidence type="ECO:0000256" key="2">
    <source>
        <dbReference type="ARBA" id="ARBA00004651"/>
    </source>
</evidence>
<dbReference type="Gene3D" id="1.10.287.130">
    <property type="match status" value="1"/>
</dbReference>
<feature type="domain" description="HAMP" evidence="16">
    <location>
        <begin position="305"/>
        <end position="357"/>
    </location>
</feature>
<dbReference type="OrthoDB" id="9764522at2"/>
<evidence type="ECO:0000256" key="13">
    <source>
        <dbReference type="ARBA" id="ARBA00023136"/>
    </source>
</evidence>
<dbReference type="SMART" id="SM00388">
    <property type="entry name" value="HisKA"/>
    <property type="match status" value="1"/>
</dbReference>
<dbReference type="Pfam" id="PF02743">
    <property type="entry name" value="dCache_1"/>
    <property type="match status" value="1"/>
</dbReference>
<dbReference type="SUPFAM" id="SSF47384">
    <property type="entry name" value="Homodimeric domain of signal transducing histidine kinase"/>
    <property type="match status" value="1"/>
</dbReference>
<dbReference type="InterPro" id="IPR005467">
    <property type="entry name" value="His_kinase_dom"/>
</dbReference>
<accession>A0A1T4M7Q9</accession>
<evidence type="ECO:0000256" key="14">
    <source>
        <dbReference type="SAM" id="Phobius"/>
    </source>
</evidence>